<sequence>MSSMDISMREFKESVTDIEVMDVQRMGLQFTWNQKPKGKVSLLKKIDRIMANLGFTDEFVGSHAVFKPYCIFDHAPL</sequence>
<accession>A0A699TM03</accession>
<name>A0A699TM03_TANCI</name>
<dbReference type="EMBL" id="BKCJ011241196">
    <property type="protein sequence ID" value="GFD08834.1"/>
    <property type="molecule type" value="Genomic_DNA"/>
</dbReference>
<evidence type="ECO:0000313" key="2">
    <source>
        <dbReference type="EMBL" id="GFD10289.1"/>
    </source>
</evidence>
<dbReference type="EMBL" id="BKCJ011251297">
    <property type="protein sequence ID" value="GFD10289.1"/>
    <property type="molecule type" value="Genomic_DNA"/>
</dbReference>
<organism evidence="2">
    <name type="scientific">Tanacetum cinerariifolium</name>
    <name type="common">Dalmatian daisy</name>
    <name type="synonym">Chrysanthemum cinerariifolium</name>
    <dbReference type="NCBI Taxonomy" id="118510"/>
    <lineage>
        <taxon>Eukaryota</taxon>
        <taxon>Viridiplantae</taxon>
        <taxon>Streptophyta</taxon>
        <taxon>Embryophyta</taxon>
        <taxon>Tracheophyta</taxon>
        <taxon>Spermatophyta</taxon>
        <taxon>Magnoliopsida</taxon>
        <taxon>eudicotyledons</taxon>
        <taxon>Gunneridae</taxon>
        <taxon>Pentapetalae</taxon>
        <taxon>asterids</taxon>
        <taxon>campanulids</taxon>
        <taxon>Asterales</taxon>
        <taxon>Asteraceae</taxon>
        <taxon>Asteroideae</taxon>
        <taxon>Anthemideae</taxon>
        <taxon>Anthemidinae</taxon>
        <taxon>Tanacetum</taxon>
    </lineage>
</organism>
<comment type="caution">
    <text evidence="2">The sequence shown here is derived from an EMBL/GenBank/DDBJ whole genome shotgun (WGS) entry which is preliminary data.</text>
</comment>
<keyword evidence="2" id="KW-0808">Transferase</keyword>
<protein>
    <submittedName>
        <fullName evidence="2">RNA-directed DNA polymerase, eukaryota, reverse transcriptase zinc-binding domain protein</fullName>
    </submittedName>
</protein>
<dbReference type="AlphaFoldDB" id="A0A699TM03"/>
<keyword evidence="2" id="KW-0695">RNA-directed DNA polymerase</keyword>
<evidence type="ECO:0000313" key="1">
    <source>
        <dbReference type="EMBL" id="GFD08834.1"/>
    </source>
</evidence>
<reference evidence="2" key="1">
    <citation type="journal article" date="2019" name="Sci. Rep.">
        <title>Draft genome of Tanacetum cinerariifolium, the natural source of mosquito coil.</title>
        <authorList>
            <person name="Yamashiro T."/>
            <person name="Shiraishi A."/>
            <person name="Satake H."/>
            <person name="Nakayama K."/>
        </authorList>
    </citation>
    <scope>NUCLEOTIDE SEQUENCE</scope>
</reference>
<feature type="non-terminal residue" evidence="2">
    <location>
        <position position="77"/>
    </location>
</feature>
<keyword evidence="2" id="KW-0548">Nucleotidyltransferase</keyword>
<gene>
    <name evidence="1" type="ORF">Tci_880803</name>
    <name evidence="2" type="ORF">Tci_882258</name>
</gene>
<proteinExistence type="predicted"/>
<dbReference type="GO" id="GO:0003964">
    <property type="term" value="F:RNA-directed DNA polymerase activity"/>
    <property type="evidence" value="ECO:0007669"/>
    <property type="project" value="UniProtKB-KW"/>
</dbReference>